<comment type="similarity">
    <text evidence="2">Belongs to the UPF0754 family.</text>
</comment>
<comment type="caution">
    <text evidence="7">The sequence shown here is derived from an EMBL/GenBank/DDBJ whole genome shotgun (WGS) entry which is preliminary data.</text>
</comment>
<name>A0A4R2TKQ0_9FIRM</name>
<dbReference type="AlphaFoldDB" id="A0A4R2TKQ0"/>
<proteinExistence type="inferred from homology"/>
<dbReference type="InterPro" id="IPR007383">
    <property type="entry name" value="DUF445"/>
</dbReference>
<dbReference type="OrthoDB" id="9787430at2"/>
<dbReference type="GO" id="GO:0012505">
    <property type="term" value="C:endomembrane system"/>
    <property type="evidence" value="ECO:0007669"/>
    <property type="project" value="UniProtKB-SubCell"/>
</dbReference>
<protein>
    <submittedName>
        <fullName evidence="7">Uncharacterized protein DUF445</fullName>
    </submittedName>
</protein>
<dbReference type="Pfam" id="PF04286">
    <property type="entry name" value="DUF445"/>
    <property type="match status" value="1"/>
</dbReference>
<gene>
    <name evidence="7" type="ORF">EDD79_100747</name>
</gene>
<evidence type="ECO:0000313" key="8">
    <source>
        <dbReference type="Proteomes" id="UP000295504"/>
    </source>
</evidence>
<dbReference type="RefSeq" id="WP_132847862.1">
    <property type="nucleotide sequence ID" value="NZ_CP058648.1"/>
</dbReference>
<keyword evidence="3 6" id="KW-0812">Transmembrane</keyword>
<evidence type="ECO:0000256" key="5">
    <source>
        <dbReference type="ARBA" id="ARBA00023136"/>
    </source>
</evidence>
<feature type="transmembrane region" description="Helical" evidence="6">
    <location>
        <begin position="180"/>
        <end position="200"/>
    </location>
</feature>
<comment type="subcellular location">
    <subcellularLocation>
        <location evidence="1">Endomembrane system</location>
    </subcellularLocation>
</comment>
<evidence type="ECO:0000256" key="4">
    <source>
        <dbReference type="ARBA" id="ARBA00022989"/>
    </source>
</evidence>
<keyword evidence="4 6" id="KW-1133">Transmembrane helix</keyword>
<evidence type="ECO:0000256" key="2">
    <source>
        <dbReference type="ARBA" id="ARBA00008053"/>
    </source>
</evidence>
<dbReference type="PANTHER" id="PTHR35791:SF1">
    <property type="entry name" value="UPF0754 MEMBRANE PROTEIN YHEB"/>
    <property type="match status" value="1"/>
</dbReference>
<sequence>MDFLIIITMCLIGAIIGWITNLIAIKLLFKPYEPFRIPIVNFDIHGLIPKRKGEIAKSIGNIVEQELLSVNDILIHMLESDKKVALLAIIKFKIKETIQKKIPSIIPSGFIGLILNYIDEIIEQEGEKVISEIMQNIVQDAGSMINISKIVEDKVNEFSMEKLEDVVLQIAKKELKHIEILGGILGGIIGIIQGLIVMLLQ</sequence>
<reference evidence="7 8" key="1">
    <citation type="submission" date="2019-03" db="EMBL/GenBank/DDBJ databases">
        <title>Genomic Encyclopedia of Type Strains, Phase IV (KMG-IV): sequencing the most valuable type-strain genomes for metagenomic binning, comparative biology and taxonomic classification.</title>
        <authorList>
            <person name="Goeker M."/>
        </authorList>
    </citation>
    <scope>NUCLEOTIDE SEQUENCE [LARGE SCALE GENOMIC DNA]</scope>
    <source>
        <strain evidence="7 8">DSM 100013</strain>
    </source>
</reference>
<evidence type="ECO:0000256" key="1">
    <source>
        <dbReference type="ARBA" id="ARBA00004308"/>
    </source>
</evidence>
<evidence type="ECO:0000313" key="7">
    <source>
        <dbReference type="EMBL" id="TCQ04168.1"/>
    </source>
</evidence>
<keyword evidence="8" id="KW-1185">Reference proteome</keyword>
<keyword evidence="5 6" id="KW-0472">Membrane</keyword>
<evidence type="ECO:0000256" key="6">
    <source>
        <dbReference type="SAM" id="Phobius"/>
    </source>
</evidence>
<accession>A0A4R2TKQ0</accession>
<dbReference type="PANTHER" id="PTHR35791">
    <property type="entry name" value="UPF0754 MEMBRANE PROTEIN YHEB"/>
    <property type="match status" value="1"/>
</dbReference>
<dbReference type="Proteomes" id="UP000295504">
    <property type="component" value="Unassembled WGS sequence"/>
</dbReference>
<feature type="transmembrane region" description="Helical" evidence="6">
    <location>
        <begin position="6"/>
        <end position="29"/>
    </location>
</feature>
<dbReference type="EMBL" id="SLYC01000007">
    <property type="protein sequence ID" value="TCQ04168.1"/>
    <property type="molecule type" value="Genomic_DNA"/>
</dbReference>
<evidence type="ECO:0000256" key="3">
    <source>
        <dbReference type="ARBA" id="ARBA00022692"/>
    </source>
</evidence>
<organism evidence="7 8">
    <name type="scientific">Serpentinicella alkaliphila</name>
    <dbReference type="NCBI Taxonomy" id="1734049"/>
    <lineage>
        <taxon>Bacteria</taxon>
        <taxon>Bacillati</taxon>
        <taxon>Bacillota</taxon>
        <taxon>Clostridia</taxon>
        <taxon>Peptostreptococcales</taxon>
        <taxon>Natronincolaceae</taxon>
        <taxon>Serpentinicella</taxon>
    </lineage>
</organism>